<dbReference type="Proteomes" id="UP000674084">
    <property type="component" value="Unassembled WGS sequence"/>
</dbReference>
<evidence type="ECO:0000256" key="1">
    <source>
        <dbReference type="SAM" id="MobiDB-lite"/>
    </source>
</evidence>
<dbReference type="EMBL" id="JAGPXE010000001">
    <property type="protein sequence ID" value="MBQ0922687.1"/>
    <property type="molecule type" value="Genomic_DNA"/>
</dbReference>
<reference evidence="3 4" key="1">
    <citation type="submission" date="2021-04" db="EMBL/GenBank/DDBJ databases">
        <title>Whole-genome sequencing of Saccharopolyspora endophytica KCTC 19397.</title>
        <authorList>
            <person name="Ay H."/>
            <person name="Saygin H."/>
            <person name="Sahin N."/>
        </authorList>
    </citation>
    <scope>NUCLEOTIDE SEQUENCE [LARGE SCALE GENOMIC DNA]</scope>
    <source>
        <strain evidence="3 4">KCTC 19397</strain>
    </source>
</reference>
<keyword evidence="2" id="KW-0812">Transmembrane</keyword>
<comment type="caution">
    <text evidence="3">The sequence shown here is derived from an EMBL/GenBank/DDBJ whole genome shotgun (WGS) entry which is preliminary data.</text>
</comment>
<name>A0ABS5D900_9PSEU</name>
<dbReference type="RefSeq" id="WP_210968250.1">
    <property type="nucleotide sequence ID" value="NZ_JAGPXE010000001.1"/>
</dbReference>
<proteinExistence type="predicted"/>
<keyword evidence="2" id="KW-0472">Membrane</keyword>
<sequence length="91" mass="9454">MNLLPETEKTPTTKSAAGMTEEATMAKNAFPMMPKAGGGVMPKLIGFLVLFAVGSMIIKQPVESAHVIGDLWTKFTGAGDALATFLQAIGG</sequence>
<feature type="region of interest" description="Disordered" evidence="1">
    <location>
        <begin position="1"/>
        <end position="20"/>
    </location>
</feature>
<evidence type="ECO:0000256" key="2">
    <source>
        <dbReference type="SAM" id="Phobius"/>
    </source>
</evidence>
<protein>
    <submittedName>
        <fullName evidence="3">Uncharacterized protein</fullName>
    </submittedName>
</protein>
<organism evidence="3 4">
    <name type="scientific">Saccharopolyspora endophytica</name>
    <dbReference type="NCBI Taxonomy" id="543886"/>
    <lineage>
        <taxon>Bacteria</taxon>
        <taxon>Bacillati</taxon>
        <taxon>Actinomycetota</taxon>
        <taxon>Actinomycetes</taxon>
        <taxon>Pseudonocardiales</taxon>
        <taxon>Pseudonocardiaceae</taxon>
        <taxon>Saccharopolyspora</taxon>
    </lineage>
</organism>
<evidence type="ECO:0000313" key="4">
    <source>
        <dbReference type="Proteomes" id="UP000674084"/>
    </source>
</evidence>
<evidence type="ECO:0000313" key="3">
    <source>
        <dbReference type="EMBL" id="MBQ0922687.1"/>
    </source>
</evidence>
<accession>A0ABS5D900</accession>
<keyword evidence="4" id="KW-1185">Reference proteome</keyword>
<gene>
    <name evidence="3" type="ORF">KBO27_01920</name>
</gene>
<feature type="compositionally biased region" description="Basic and acidic residues" evidence="1">
    <location>
        <begin position="1"/>
        <end position="11"/>
    </location>
</feature>
<feature type="transmembrane region" description="Helical" evidence="2">
    <location>
        <begin position="40"/>
        <end position="58"/>
    </location>
</feature>
<keyword evidence="2" id="KW-1133">Transmembrane helix</keyword>